<comment type="subcellular location">
    <subcellularLocation>
        <location evidence="5">Cell membrane</location>
        <topology evidence="5">Multi-pass membrane protein</topology>
    </subcellularLocation>
    <subcellularLocation>
        <location evidence="1">Membrane</location>
        <topology evidence="1">Multi-pass membrane protein</topology>
    </subcellularLocation>
</comment>
<dbReference type="RefSeq" id="WP_158981736.1">
    <property type="nucleotide sequence ID" value="NZ_WSFO01000021.1"/>
</dbReference>
<evidence type="ECO:0000256" key="1">
    <source>
        <dbReference type="ARBA" id="ARBA00004141"/>
    </source>
</evidence>
<keyword evidence="3 5" id="KW-1133">Transmembrane helix</keyword>
<organism evidence="6 7">
    <name type="scientific">Parasedimentitalea maritima</name>
    <dbReference type="NCBI Taxonomy" id="2578117"/>
    <lineage>
        <taxon>Bacteria</taxon>
        <taxon>Pseudomonadati</taxon>
        <taxon>Pseudomonadota</taxon>
        <taxon>Alphaproteobacteria</taxon>
        <taxon>Rhodobacterales</taxon>
        <taxon>Paracoccaceae</taxon>
        <taxon>Parasedimentitalea</taxon>
    </lineage>
</organism>
<keyword evidence="2 5" id="KW-0812">Transmembrane</keyword>
<proteinExistence type="inferred from homology"/>
<feature type="transmembrane region" description="Helical" evidence="5">
    <location>
        <begin position="186"/>
        <end position="208"/>
    </location>
</feature>
<protein>
    <recommendedName>
        <fullName evidence="5">Probable membrane transporter protein</fullName>
    </recommendedName>
</protein>
<feature type="transmembrane region" description="Helical" evidence="5">
    <location>
        <begin position="88"/>
        <end position="107"/>
    </location>
</feature>
<evidence type="ECO:0000313" key="7">
    <source>
        <dbReference type="Proteomes" id="UP000441586"/>
    </source>
</evidence>
<comment type="similarity">
    <text evidence="5">Belongs to the 4-toluene sulfonate uptake permease (TSUP) (TC 2.A.102) family.</text>
</comment>
<feature type="transmembrane region" description="Helical" evidence="5">
    <location>
        <begin position="220"/>
        <end position="242"/>
    </location>
</feature>
<dbReference type="PANTHER" id="PTHR43483:SF3">
    <property type="entry name" value="MEMBRANE TRANSPORTER PROTEIN HI_0806-RELATED"/>
    <property type="match status" value="1"/>
</dbReference>
<feature type="transmembrane region" description="Helical" evidence="5">
    <location>
        <begin position="145"/>
        <end position="166"/>
    </location>
</feature>
<evidence type="ECO:0000256" key="5">
    <source>
        <dbReference type="RuleBase" id="RU363041"/>
    </source>
</evidence>
<evidence type="ECO:0000313" key="6">
    <source>
        <dbReference type="EMBL" id="KAE9625129.1"/>
    </source>
</evidence>
<evidence type="ECO:0000256" key="4">
    <source>
        <dbReference type="ARBA" id="ARBA00023136"/>
    </source>
</evidence>
<keyword evidence="5" id="KW-1003">Cell membrane</keyword>
<evidence type="ECO:0000256" key="2">
    <source>
        <dbReference type="ARBA" id="ARBA00022692"/>
    </source>
</evidence>
<dbReference type="Pfam" id="PF01925">
    <property type="entry name" value="TauE"/>
    <property type="match status" value="1"/>
</dbReference>
<evidence type="ECO:0000256" key="3">
    <source>
        <dbReference type="ARBA" id="ARBA00022989"/>
    </source>
</evidence>
<gene>
    <name evidence="6" type="ORF">GP644_22670</name>
</gene>
<keyword evidence="4 5" id="KW-0472">Membrane</keyword>
<name>A0A6A4R9U5_9RHOB</name>
<feature type="transmembrane region" description="Helical" evidence="5">
    <location>
        <begin position="12"/>
        <end position="43"/>
    </location>
</feature>
<dbReference type="EMBL" id="WSFO01000021">
    <property type="protein sequence ID" value="KAE9625129.1"/>
    <property type="molecule type" value="Genomic_DNA"/>
</dbReference>
<feature type="transmembrane region" description="Helical" evidence="5">
    <location>
        <begin position="254"/>
        <end position="271"/>
    </location>
</feature>
<dbReference type="PANTHER" id="PTHR43483">
    <property type="entry name" value="MEMBRANE TRANSPORTER PROTEIN HI_0806-RELATED"/>
    <property type="match status" value="1"/>
</dbReference>
<sequence>MLDAVNWAILLPIFLSVGVVAGILAGLLGVGGGIVIVPVLYWLTEVGLLEVDQSVAMHFAVATSLATIIPTSISSARAHHKKGSIDLIMFRAWAPFIVLGALIGGGLATQFDATVLTGIFGVVAMLVVLNMLNPRPFTLADAPPTGLLAKATIATPIGTFSAMMGIGGGTLSVPTLTLLSFPVHRAVGTAALFGLMIAVPGVLGYALAGQDIAGLLPGSIGYINLPSALAISIATFLCAPIGVRIAHSLNPKRLRVAFSIFLAISAIKMLSESFIT</sequence>
<dbReference type="GO" id="GO:0005886">
    <property type="term" value="C:plasma membrane"/>
    <property type="evidence" value="ECO:0007669"/>
    <property type="project" value="UniProtKB-SubCell"/>
</dbReference>
<comment type="caution">
    <text evidence="6">The sequence shown here is derived from an EMBL/GenBank/DDBJ whole genome shotgun (WGS) entry which is preliminary data.</text>
</comment>
<feature type="transmembrane region" description="Helical" evidence="5">
    <location>
        <begin position="113"/>
        <end position="133"/>
    </location>
</feature>
<dbReference type="Proteomes" id="UP000441586">
    <property type="component" value="Unassembled WGS sequence"/>
</dbReference>
<dbReference type="AlphaFoldDB" id="A0A6A4R9U5"/>
<dbReference type="InterPro" id="IPR002781">
    <property type="entry name" value="TM_pro_TauE-like"/>
</dbReference>
<reference evidence="6 7" key="1">
    <citation type="submission" date="2019-12" db="EMBL/GenBank/DDBJ databases">
        <authorList>
            <person name="Zhang Y.-J."/>
        </authorList>
    </citation>
    <scope>NUCLEOTIDE SEQUENCE [LARGE SCALE GENOMIC DNA]</scope>
    <source>
        <strain evidence="6 7">H18S-6</strain>
    </source>
</reference>
<accession>A0A6A4R9U5</accession>
<feature type="transmembrane region" description="Helical" evidence="5">
    <location>
        <begin position="55"/>
        <end position="76"/>
    </location>
</feature>